<sequence>MACIPLVNFCGYSLRKGVKLIAMMEMALSGCFILACIIATPIIINFGKMTSQKEDKDLIREHYPHSWWTSELFQGDHSGRLQDFEYTKGWATLLLIAELYARLFFSIGIFILGILLWDASIKGNKTNTDHWVNIHYGIVALSLYLFIDHVLIPRQTPSSSSSVGQVLHLWFIVLQLYSVFVVHSFSKELGRREDLRQINLQIISQT</sequence>
<keyword evidence="1" id="KW-1133">Transmembrane helix</keyword>
<reference evidence="2 3" key="1">
    <citation type="submission" date="2015-12" db="EMBL/GenBank/DDBJ databases">
        <title>The genome of Folsomia candida.</title>
        <authorList>
            <person name="Faddeeva A."/>
            <person name="Derks M.F."/>
            <person name="Anvar Y."/>
            <person name="Smit S."/>
            <person name="Van Straalen N."/>
            <person name="Roelofs D."/>
        </authorList>
    </citation>
    <scope>NUCLEOTIDE SEQUENCE [LARGE SCALE GENOMIC DNA]</scope>
    <source>
        <strain evidence="2 3">VU population</strain>
        <tissue evidence="2">Whole body</tissue>
    </source>
</reference>
<keyword evidence="1" id="KW-0472">Membrane</keyword>
<evidence type="ECO:0000256" key="1">
    <source>
        <dbReference type="SAM" id="Phobius"/>
    </source>
</evidence>
<comment type="caution">
    <text evidence="2">The sequence shown here is derived from an EMBL/GenBank/DDBJ whole genome shotgun (WGS) entry which is preliminary data.</text>
</comment>
<proteinExistence type="predicted"/>
<feature type="transmembrane region" description="Helical" evidence="1">
    <location>
        <begin position="99"/>
        <end position="119"/>
    </location>
</feature>
<keyword evidence="1" id="KW-0812">Transmembrane</keyword>
<protein>
    <submittedName>
        <fullName evidence="2">Uncharacterized protein</fullName>
    </submittedName>
</protein>
<keyword evidence="3" id="KW-1185">Reference proteome</keyword>
<gene>
    <name evidence="2" type="ORF">Fcan01_13799</name>
</gene>
<feature type="transmembrane region" description="Helical" evidence="1">
    <location>
        <begin position="20"/>
        <end position="44"/>
    </location>
</feature>
<evidence type="ECO:0000313" key="3">
    <source>
        <dbReference type="Proteomes" id="UP000198287"/>
    </source>
</evidence>
<accession>A0A226E2K0</accession>
<feature type="transmembrane region" description="Helical" evidence="1">
    <location>
        <begin position="167"/>
        <end position="186"/>
    </location>
</feature>
<dbReference type="EMBL" id="LNIX01000007">
    <property type="protein sequence ID" value="OXA51962.1"/>
    <property type="molecule type" value="Genomic_DNA"/>
</dbReference>
<evidence type="ECO:0000313" key="2">
    <source>
        <dbReference type="EMBL" id="OXA51962.1"/>
    </source>
</evidence>
<organism evidence="2 3">
    <name type="scientific">Folsomia candida</name>
    <name type="common">Springtail</name>
    <dbReference type="NCBI Taxonomy" id="158441"/>
    <lineage>
        <taxon>Eukaryota</taxon>
        <taxon>Metazoa</taxon>
        <taxon>Ecdysozoa</taxon>
        <taxon>Arthropoda</taxon>
        <taxon>Hexapoda</taxon>
        <taxon>Collembola</taxon>
        <taxon>Entomobryomorpha</taxon>
        <taxon>Isotomoidea</taxon>
        <taxon>Isotomidae</taxon>
        <taxon>Proisotominae</taxon>
        <taxon>Folsomia</taxon>
    </lineage>
</organism>
<dbReference type="Proteomes" id="UP000198287">
    <property type="component" value="Unassembled WGS sequence"/>
</dbReference>
<feature type="transmembrane region" description="Helical" evidence="1">
    <location>
        <begin position="131"/>
        <end position="147"/>
    </location>
</feature>
<name>A0A226E2K0_FOLCA</name>
<dbReference type="AlphaFoldDB" id="A0A226E2K0"/>